<feature type="region of interest" description="Disordered" evidence="1">
    <location>
        <begin position="1"/>
        <end position="23"/>
    </location>
</feature>
<gene>
    <name evidence="2" type="ORF">ElyMa_003810800</name>
</gene>
<accession>A0AAV4FDR9</accession>
<comment type="caution">
    <text evidence="2">The sequence shown here is derived from an EMBL/GenBank/DDBJ whole genome shotgun (WGS) entry which is preliminary data.</text>
</comment>
<evidence type="ECO:0000313" key="2">
    <source>
        <dbReference type="EMBL" id="GFR71367.1"/>
    </source>
</evidence>
<name>A0AAV4FDR9_9GAST</name>
<dbReference type="Proteomes" id="UP000762676">
    <property type="component" value="Unassembled WGS sequence"/>
</dbReference>
<keyword evidence="3" id="KW-1185">Reference proteome</keyword>
<evidence type="ECO:0000313" key="3">
    <source>
        <dbReference type="Proteomes" id="UP000762676"/>
    </source>
</evidence>
<proteinExistence type="predicted"/>
<protein>
    <submittedName>
        <fullName evidence="2">Uncharacterized protein</fullName>
    </submittedName>
</protein>
<dbReference type="AlphaFoldDB" id="A0AAV4FDR9"/>
<reference evidence="2 3" key="1">
    <citation type="journal article" date="2021" name="Elife">
        <title>Chloroplast acquisition without the gene transfer in kleptoplastic sea slugs, Plakobranchus ocellatus.</title>
        <authorList>
            <person name="Maeda T."/>
            <person name="Takahashi S."/>
            <person name="Yoshida T."/>
            <person name="Shimamura S."/>
            <person name="Takaki Y."/>
            <person name="Nagai Y."/>
            <person name="Toyoda A."/>
            <person name="Suzuki Y."/>
            <person name="Arimoto A."/>
            <person name="Ishii H."/>
            <person name="Satoh N."/>
            <person name="Nishiyama T."/>
            <person name="Hasebe M."/>
            <person name="Maruyama T."/>
            <person name="Minagawa J."/>
            <person name="Obokata J."/>
            <person name="Shigenobu S."/>
        </authorList>
    </citation>
    <scope>NUCLEOTIDE SEQUENCE [LARGE SCALE GENOMIC DNA]</scope>
</reference>
<evidence type="ECO:0000256" key="1">
    <source>
        <dbReference type="SAM" id="MobiDB-lite"/>
    </source>
</evidence>
<sequence>MQNRDIGSLREMKSKPNTGDSSTEIAQSIMTSRSGPRVAIADSIVGVVSLSPDVPPSVVTTKRRGLELSWLFSRCINASTISARKSFIQTTISAIVFRAPGQSLLYMRLTGCWKTQKVSYCIRIEKRG</sequence>
<organism evidence="2 3">
    <name type="scientific">Elysia marginata</name>
    <dbReference type="NCBI Taxonomy" id="1093978"/>
    <lineage>
        <taxon>Eukaryota</taxon>
        <taxon>Metazoa</taxon>
        <taxon>Spiralia</taxon>
        <taxon>Lophotrochozoa</taxon>
        <taxon>Mollusca</taxon>
        <taxon>Gastropoda</taxon>
        <taxon>Heterobranchia</taxon>
        <taxon>Euthyneura</taxon>
        <taxon>Panpulmonata</taxon>
        <taxon>Sacoglossa</taxon>
        <taxon>Placobranchoidea</taxon>
        <taxon>Plakobranchidae</taxon>
        <taxon>Elysia</taxon>
    </lineage>
</organism>
<dbReference type="EMBL" id="BMAT01007789">
    <property type="protein sequence ID" value="GFR71367.1"/>
    <property type="molecule type" value="Genomic_DNA"/>
</dbReference>